<feature type="region of interest" description="Disordered" evidence="10">
    <location>
        <begin position="132"/>
        <end position="162"/>
    </location>
</feature>
<dbReference type="OrthoDB" id="1668230at2759"/>
<evidence type="ECO:0000256" key="7">
    <source>
        <dbReference type="ARBA" id="ARBA00022840"/>
    </source>
</evidence>
<evidence type="ECO:0000313" key="13">
    <source>
        <dbReference type="Proteomes" id="UP001141806"/>
    </source>
</evidence>
<evidence type="ECO:0000256" key="5">
    <source>
        <dbReference type="ARBA" id="ARBA00022777"/>
    </source>
</evidence>
<dbReference type="GO" id="GO:0061630">
    <property type="term" value="F:ubiquitin protein ligase activity"/>
    <property type="evidence" value="ECO:0007669"/>
    <property type="project" value="UniProtKB-EC"/>
</dbReference>
<keyword evidence="13" id="KW-1185">Reference proteome</keyword>
<dbReference type="Proteomes" id="UP001141806">
    <property type="component" value="Unassembled WGS sequence"/>
</dbReference>
<accession>A0A9Q0KQ38</accession>
<feature type="compositionally biased region" description="Polar residues" evidence="10">
    <location>
        <begin position="186"/>
        <end position="202"/>
    </location>
</feature>
<evidence type="ECO:0000256" key="3">
    <source>
        <dbReference type="ARBA" id="ARBA00022679"/>
    </source>
</evidence>
<feature type="coiled-coil region" evidence="9">
    <location>
        <begin position="277"/>
        <end position="343"/>
    </location>
</feature>
<dbReference type="EC" id="2.3.2.27" evidence="2"/>
<dbReference type="GO" id="GO:0004672">
    <property type="term" value="F:protein kinase activity"/>
    <property type="evidence" value="ECO:0007669"/>
    <property type="project" value="InterPro"/>
</dbReference>
<evidence type="ECO:0000256" key="4">
    <source>
        <dbReference type="ARBA" id="ARBA00022741"/>
    </source>
</evidence>
<dbReference type="PANTHER" id="PTHR45647:SF100">
    <property type="entry name" value="U-BOX DOMAIN-CONTAINING PROTEIN 33"/>
    <property type="match status" value="1"/>
</dbReference>
<evidence type="ECO:0000256" key="8">
    <source>
        <dbReference type="PROSITE-ProRule" id="PRU10141"/>
    </source>
</evidence>
<dbReference type="PANTHER" id="PTHR45647">
    <property type="entry name" value="OS02G0152300 PROTEIN"/>
    <property type="match status" value="1"/>
</dbReference>
<proteinExistence type="predicted"/>
<dbReference type="InterPro" id="IPR017441">
    <property type="entry name" value="Protein_kinase_ATP_BS"/>
</dbReference>
<dbReference type="PROSITE" id="PS00108">
    <property type="entry name" value="PROTEIN_KINASE_ST"/>
    <property type="match status" value="1"/>
</dbReference>
<dbReference type="InterPro" id="IPR008271">
    <property type="entry name" value="Ser/Thr_kinase_AS"/>
</dbReference>
<dbReference type="AlphaFoldDB" id="A0A9Q0KQ38"/>
<dbReference type="SUPFAM" id="SSF56112">
    <property type="entry name" value="Protein kinase-like (PK-like)"/>
    <property type="match status" value="1"/>
</dbReference>
<evidence type="ECO:0000259" key="11">
    <source>
        <dbReference type="PROSITE" id="PS50011"/>
    </source>
</evidence>
<gene>
    <name evidence="12" type="ORF">NE237_007759</name>
</gene>
<comment type="caution">
    <text evidence="12">The sequence shown here is derived from an EMBL/GenBank/DDBJ whole genome shotgun (WGS) entry which is preliminary data.</text>
</comment>
<feature type="region of interest" description="Disordered" evidence="10">
    <location>
        <begin position="186"/>
        <end position="243"/>
    </location>
</feature>
<keyword evidence="9" id="KW-0175">Coiled coil</keyword>
<dbReference type="Pfam" id="PF00069">
    <property type="entry name" value="Pkinase"/>
    <property type="match status" value="1"/>
</dbReference>
<comment type="catalytic activity">
    <reaction evidence="1">
        <text>S-ubiquitinyl-[E2 ubiquitin-conjugating enzyme]-L-cysteine + [acceptor protein]-L-lysine = [E2 ubiquitin-conjugating enzyme]-L-cysteine + N(6)-ubiquitinyl-[acceptor protein]-L-lysine.</text>
        <dbReference type="EC" id="2.3.2.27"/>
    </reaction>
</comment>
<dbReference type="Gene3D" id="3.30.200.20">
    <property type="entry name" value="Phosphorylase Kinase, domain 1"/>
    <property type="match status" value="1"/>
</dbReference>
<dbReference type="InterPro" id="IPR051348">
    <property type="entry name" value="U-box_ubiquitin_ligases"/>
</dbReference>
<dbReference type="EMBL" id="JAMYWD010000004">
    <property type="protein sequence ID" value="KAJ4974585.1"/>
    <property type="molecule type" value="Genomic_DNA"/>
</dbReference>
<feature type="domain" description="Protein kinase" evidence="11">
    <location>
        <begin position="366"/>
        <end position="629"/>
    </location>
</feature>
<feature type="compositionally biased region" description="Polar residues" evidence="10">
    <location>
        <begin position="135"/>
        <end position="162"/>
    </location>
</feature>
<dbReference type="SMART" id="SM00220">
    <property type="entry name" value="S_TKc"/>
    <property type="match status" value="1"/>
</dbReference>
<dbReference type="InterPro" id="IPR000719">
    <property type="entry name" value="Prot_kinase_dom"/>
</dbReference>
<keyword evidence="3" id="KW-0808">Transferase</keyword>
<name>A0A9Q0KQ38_9MAGN</name>
<keyword evidence="4 8" id="KW-0547">Nucleotide-binding</keyword>
<dbReference type="PROSITE" id="PS50011">
    <property type="entry name" value="PROTEIN_KINASE_DOM"/>
    <property type="match status" value="1"/>
</dbReference>
<evidence type="ECO:0000256" key="9">
    <source>
        <dbReference type="SAM" id="Coils"/>
    </source>
</evidence>
<keyword evidence="6" id="KW-0833">Ubl conjugation pathway</keyword>
<evidence type="ECO:0000256" key="1">
    <source>
        <dbReference type="ARBA" id="ARBA00000900"/>
    </source>
</evidence>
<keyword evidence="5" id="KW-0418">Kinase</keyword>
<evidence type="ECO:0000256" key="2">
    <source>
        <dbReference type="ARBA" id="ARBA00012483"/>
    </source>
</evidence>
<organism evidence="12 13">
    <name type="scientific">Protea cynaroides</name>
    <dbReference type="NCBI Taxonomy" id="273540"/>
    <lineage>
        <taxon>Eukaryota</taxon>
        <taxon>Viridiplantae</taxon>
        <taxon>Streptophyta</taxon>
        <taxon>Embryophyta</taxon>
        <taxon>Tracheophyta</taxon>
        <taxon>Spermatophyta</taxon>
        <taxon>Magnoliopsida</taxon>
        <taxon>Proteales</taxon>
        <taxon>Proteaceae</taxon>
        <taxon>Protea</taxon>
    </lineage>
</organism>
<dbReference type="Gene3D" id="1.10.510.10">
    <property type="entry name" value="Transferase(Phosphotransferase) domain 1"/>
    <property type="match status" value="1"/>
</dbReference>
<feature type="binding site" evidence="8">
    <location>
        <position position="393"/>
    </location>
    <ligand>
        <name>ATP</name>
        <dbReference type="ChEBI" id="CHEBI:30616"/>
    </ligand>
</feature>
<dbReference type="GO" id="GO:0005524">
    <property type="term" value="F:ATP binding"/>
    <property type="evidence" value="ECO:0007669"/>
    <property type="project" value="UniProtKB-UniRule"/>
</dbReference>
<dbReference type="CDD" id="cd01989">
    <property type="entry name" value="USP_STK_Ubox_N"/>
    <property type="match status" value="1"/>
</dbReference>
<dbReference type="InterPro" id="IPR011009">
    <property type="entry name" value="Kinase-like_dom_sf"/>
</dbReference>
<keyword evidence="7 8" id="KW-0067">ATP-binding</keyword>
<evidence type="ECO:0000256" key="10">
    <source>
        <dbReference type="SAM" id="MobiDB-lite"/>
    </source>
</evidence>
<protein>
    <recommendedName>
        <fullName evidence="2">RING-type E3 ubiquitin transferase</fullName>
        <ecNumber evidence="2">2.3.2.27</ecNumber>
    </recommendedName>
</protein>
<evidence type="ECO:0000256" key="6">
    <source>
        <dbReference type="ARBA" id="ARBA00022786"/>
    </source>
</evidence>
<sequence>MEASVDNIEGFPCFEEEKIFVAVGIVFEESSSTLLWTLKNFRRKNTCIIHVHQPAQEIRVSRWQQVRAYRKEQKEKMHEILNDYCDICVHAGRIAEKKHIERDNIENGNVELILQHGITKLVMGAAADRHYSRAAGTTPSPSPLASPNIITGQPDQSGNTLLSKSVSHVDGARNVIQNLLRRAISSTTDTTARSAPSSLSMSHSKKKGLTNPAEDPIRGSPFHIGETSVGRTSSSSSSSSEYWTANIQTPRNCYQSSDSLFGLSNSTSTPNLRDYRSDQVKEELQVVEDQKLKLESQIADSDRMVTELVEKKVLSAAQQLVAIQKEIEELQKLRKERNEKLASLQIPQQYFSVFSALEIESATLSFNPSMMIGEGGFGNVYKGILRQTSVAIKRIHSKNSEGQSSSDLQREVDILNKVRHQNLVTLIGVCPEASSIVLEYLPNGSLEDRLTYKDGTLPLPWKTRMRIAKEICSALIFLHCNEPQIVHGDLKPSNILLDCNFVSKVSDFGIANFITRDEENSSSTTTLFCMPDIKGTIAYMDPEFLATGVLTTKADVYSFGLLTGKPAMRLATKVQFALDQGTLDSMLDASTGDWPLDQAKQLAQMALRSCEIRRKNRPNLELEVWKLLN</sequence>
<reference evidence="12" key="1">
    <citation type="journal article" date="2023" name="Plant J.">
        <title>The genome of the king protea, Protea cynaroides.</title>
        <authorList>
            <person name="Chang J."/>
            <person name="Duong T.A."/>
            <person name="Schoeman C."/>
            <person name="Ma X."/>
            <person name="Roodt D."/>
            <person name="Barker N."/>
            <person name="Li Z."/>
            <person name="Van de Peer Y."/>
            <person name="Mizrachi E."/>
        </authorList>
    </citation>
    <scope>NUCLEOTIDE SEQUENCE</scope>
    <source>
        <tissue evidence="12">Young leaves</tissue>
    </source>
</reference>
<evidence type="ECO:0000313" key="12">
    <source>
        <dbReference type="EMBL" id="KAJ4974585.1"/>
    </source>
</evidence>
<dbReference type="PROSITE" id="PS00107">
    <property type="entry name" value="PROTEIN_KINASE_ATP"/>
    <property type="match status" value="1"/>
</dbReference>